<evidence type="ECO:0000313" key="4">
    <source>
        <dbReference type="EMBL" id="KAJ7647701.1"/>
    </source>
</evidence>
<accession>A0AAD7CG09</accession>
<dbReference type="PROSITE" id="PS50013">
    <property type="entry name" value="CHROMO_2"/>
    <property type="match status" value="1"/>
</dbReference>
<dbReference type="AlphaFoldDB" id="A0AAD7CG09"/>
<protein>
    <recommendedName>
        <fullName evidence="3">Chromo domain-containing protein</fullName>
    </recommendedName>
</protein>
<dbReference type="InterPro" id="IPR016197">
    <property type="entry name" value="Chromo-like_dom_sf"/>
</dbReference>
<comment type="caution">
    <text evidence="4">The sequence shown here is derived from an EMBL/GenBank/DDBJ whole genome shotgun (WGS) entry which is preliminary data.</text>
</comment>
<dbReference type="InterPro" id="IPR023780">
    <property type="entry name" value="Chromo_domain"/>
</dbReference>
<keyword evidence="2" id="KW-0539">Nucleus</keyword>
<gene>
    <name evidence="4" type="ORF">FB45DRAFT_206574</name>
</gene>
<dbReference type="PANTHER" id="PTHR22812">
    <property type="entry name" value="CHROMOBOX PROTEIN"/>
    <property type="match status" value="1"/>
</dbReference>
<dbReference type="InterPro" id="IPR051219">
    <property type="entry name" value="Heterochromatin_chromo-domain"/>
</dbReference>
<dbReference type="EMBL" id="JARKIF010000002">
    <property type="protein sequence ID" value="KAJ7647701.1"/>
    <property type="molecule type" value="Genomic_DNA"/>
</dbReference>
<dbReference type="Gene3D" id="2.40.50.40">
    <property type="match status" value="1"/>
</dbReference>
<dbReference type="InterPro" id="IPR000953">
    <property type="entry name" value="Chromo/chromo_shadow_dom"/>
</dbReference>
<organism evidence="4 5">
    <name type="scientific">Roridomyces roridus</name>
    <dbReference type="NCBI Taxonomy" id="1738132"/>
    <lineage>
        <taxon>Eukaryota</taxon>
        <taxon>Fungi</taxon>
        <taxon>Dikarya</taxon>
        <taxon>Basidiomycota</taxon>
        <taxon>Agaricomycotina</taxon>
        <taxon>Agaricomycetes</taxon>
        <taxon>Agaricomycetidae</taxon>
        <taxon>Agaricales</taxon>
        <taxon>Marasmiineae</taxon>
        <taxon>Mycenaceae</taxon>
        <taxon>Roridomyces</taxon>
    </lineage>
</organism>
<dbReference type="GO" id="GO:0005634">
    <property type="term" value="C:nucleus"/>
    <property type="evidence" value="ECO:0007669"/>
    <property type="project" value="UniProtKB-SubCell"/>
</dbReference>
<dbReference type="Pfam" id="PF00385">
    <property type="entry name" value="Chromo"/>
    <property type="match status" value="1"/>
</dbReference>
<dbReference type="SUPFAM" id="SSF54160">
    <property type="entry name" value="Chromo domain-like"/>
    <property type="match status" value="1"/>
</dbReference>
<evidence type="ECO:0000256" key="2">
    <source>
        <dbReference type="ARBA" id="ARBA00023242"/>
    </source>
</evidence>
<evidence type="ECO:0000256" key="1">
    <source>
        <dbReference type="ARBA" id="ARBA00004123"/>
    </source>
</evidence>
<feature type="domain" description="Chromo" evidence="3">
    <location>
        <begin position="9"/>
        <end position="73"/>
    </location>
</feature>
<evidence type="ECO:0000313" key="5">
    <source>
        <dbReference type="Proteomes" id="UP001221142"/>
    </source>
</evidence>
<reference evidence="4" key="1">
    <citation type="submission" date="2023-03" db="EMBL/GenBank/DDBJ databases">
        <title>Massive genome expansion in bonnet fungi (Mycena s.s.) driven by repeated elements and novel gene families across ecological guilds.</title>
        <authorList>
            <consortium name="Lawrence Berkeley National Laboratory"/>
            <person name="Harder C.B."/>
            <person name="Miyauchi S."/>
            <person name="Viragh M."/>
            <person name="Kuo A."/>
            <person name="Thoen E."/>
            <person name="Andreopoulos B."/>
            <person name="Lu D."/>
            <person name="Skrede I."/>
            <person name="Drula E."/>
            <person name="Henrissat B."/>
            <person name="Morin E."/>
            <person name="Kohler A."/>
            <person name="Barry K."/>
            <person name="LaButti K."/>
            <person name="Morin E."/>
            <person name="Salamov A."/>
            <person name="Lipzen A."/>
            <person name="Mereny Z."/>
            <person name="Hegedus B."/>
            <person name="Baldrian P."/>
            <person name="Stursova M."/>
            <person name="Weitz H."/>
            <person name="Taylor A."/>
            <person name="Grigoriev I.V."/>
            <person name="Nagy L.G."/>
            <person name="Martin F."/>
            <person name="Kauserud H."/>
        </authorList>
    </citation>
    <scope>NUCLEOTIDE SEQUENCE</scope>
    <source>
        <strain evidence="4">9284</strain>
    </source>
</reference>
<proteinExistence type="predicted"/>
<name>A0AAD7CG09_9AGAR</name>
<dbReference type="SMART" id="SM00298">
    <property type="entry name" value="CHROMO"/>
    <property type="match status" value="1"/>
</dbReference>
<comment type="subcellular location">
    <subcellularLocation>
        <location evidence="1">Nucleus</location>
    </subcellularLocation>
</comment>
<dbReference type="GO" id="GO:0006338">
    <property type="term" value="P:chromatin remodeling"/>
    <property type="evidence" value="ECO:0007669"/>
    <property type="project" value="UniProtKB-ARBA"/>
</dbReference>
<evidence type="ECO:0000259" key="3">
    <source>
        <dbReference type="PROSITE" id="PS50013"/>
    </source>
</evidence>
<sequence>MPRGTSPQYFVEAITAARRVGPPHPYSEEVDFLGTTAWEYQVKWAEFPEEQNTWEPPLNLDETCEELVASFWEHVDIDTFTTALEGFEVSATSEWIGECDFCPVHIPSEHYPQVLSKTASGASTPKPRS</sequence>
<dbReference type="Proteomes" id="UP001221142">
    <property type="component" value="Unassembled WGS sequence"/>
</dbReference>
<keyword evidence="5" id="KW-1185">Reference proteome</keyword>